<accession>A0A2H0DZR8</accession>
<dbReference type="GO" id="GO:0065002">
    <property type="term" value="P:intracellular protein transmembrane transport"/>
    <property type="evidence" value="ECO:0007669"/>
    <property type="project" value="UniProtKB-UniRule"/>
</dbReference>
<evidence type="ECO:0000313" key="11">
    <source>
        <dbReference type="Proteomes" id="UP000231143"/>
    </source>
</evidence>
<dbReference type="GO" id="GO:0008320">
    <property type="term" value="F:protein transmembrane transporter activity"/>
    <property type="evidence" value="ECO:0007669"/>
    <property type="project" value="UniProtKB-UniRule"/>
</dbReference>
<dbReference type="GO" id="GO:0005886">
    <property type="term" value="C:plasma membrane"/>
    <property type="evidence" value="ECO:0007669"/>
    <property type="project" value="UniProtKB-SubCell"/>
</dbReference>
<evidence type="ECO:0000256" key="4">
    <source>
        <dbReference type="ARBA" id="ARBA00022692"/>
    </source>
</evidence>
<evidence type="ECO:0000256" key="3">
    <source>
        <dbReference type="ARBA" id="ARBA00022475"/>
    </source>
</evidence>
<keyword evidence="5 9" id="KW-0653">Protein transport</keyword>
<dbReference type="GO" id="GO:0006605">
    <property type="term" value="P:protein targeting"/>
    <property type="evidence" value="ECO:0007669"/>
    <property type="project" value="UniProtKB-UniRule"/>
</dbReference>
<organism evidence="10 11">
    <name type="scientific">Candidatus Campbellbacteria bacterium CG22_combo_CG10-13_8_21_14_all_36_13</name>
    <dbReference type="NCBI Taxonomy" id="1974529"/>
    <lineage>
        <taxon>Bacteria</taxon>
        <taxon>Candidatus Campbelliibacteriota</taxon>
    </lineage>
</organism>
<evidence type="ECO:0000256" key="7">
    <source>
        <dbReference type="ARBA" id="ARBA00023010"/>
    </source>
</evidence>
<reference evidence="10 11" key="1">
    <citation type="submission" date="2017-09" db="EMBL/GenBank/DDBJ databases">
        <title>Depth-based differentiation of microbial function through sediment-hosted aquifers and enrichment of novel symbionts in the deep terrestrial subsurface.</title>
        <authorList>
            <person name="Probst A.J."/>
            <person name="Ladd B."/>
            <person name="Jarett J.K."/>
            <person name="Geller-Mcgrath D.E."/>
            <person name="Sieber C.M."/>
            <person name="Emerson J.B."/>
            <person name="Anantharaman K."/>
            <person name="Thomas B.C."/>
            <person name="Malmstrom R."/>
            <person name="Stieglmeier M."/>
            <person name="Klingl A."/>
            <person name="Woyke T."/>
            <person name="Ryan C.M."/>
            <person name="Banfield J.F."/>
        </authorList>
    </citation>
    <scope>NUCLEOTIDE SEQUENCE [LARGE SCALE GENOMIC DNA]</scope>
    <source>
        <strain evidence="10">CG22_combo_CG10-13_8_21_14_all_36_13</strain>
    </source>
</reference>
<dbReference type="AlphaFoldDB" id="A0A2H0DZR8"/>
<name>A0A2H0DZR8_9BACT</name>
<comment type="caution">
    <text evidence="10">The sequence shown here is derived from an EMBL/GenBank/DDBJ whole genome shotgun (WGS) entry which is preliminary data.</text>
</comment>
<keyword evidence="3 9" id="KW-1003">Cell membrane</keyword>
<dbReference type="InterPro" id="IPR038379">
    <property type="entry name" value="SecE_sf"/>
</dbReference>
<keyword evidence="8 9" id="KW-0472">Membrane</keyword>
<dbReference type="Pfam" id="PF00584">
    <property type="entry name" value="SecE"/>
    <property type="match status" value="1"/>
</dbReference>
<keyword evidence="6 9" id="KW-1133">Transmembrane helix</keyword>
<gene>
    <name evidence="9" type="primary">secE</name>
    <name evidence="10" type="ORF">COW81_00055</name>
</gene>
<feature type="transmembrane region" description="Helical" evidence="9">
    <location>
        <begin position="26"/>
        <end position="46"/>
    </location>
</feature>
<dbReference type="Gene3D" id="1.20.5.1030">
    <property type="entry name" value="Preprotein translocase secy subunit"/>
    <property type="match status" value="1"/>
</dbReference>
<dbReference type="PANTHER" id="PTHR33910">
    <property type="entry name" value="PROTEIN TRANSLOCASE SUBUNIT SECE"/>
    <property type="match status" value="1"/>
</dbReference>
<sequence>MNKLAEYIKSTRAEMKHVSWPTRKQAIIFTIIVIAISLFTAAYLGLFDLLFTEILNLIIN</sequence>
<dbReference type="HAMAP" id="MF_00422">
    <property type="entry name" value="SecE"/>
    <property type="match status" value="1"/>
</dbReference>
<evidence type="ECO:0000256" key="5">
    <source>
        <dbReference type="ARBA" id="ARBA00022927"/>
    </source>
</evidence>
<comment type="function">
    <text evidence="9">Essential subunit of the Sec protein translocation channel SecYEG. Clamps together the 2 halves of SecY. May contact the channel plug during translocation.</text>
</comment>
<keyword evidence="7 9" id="KW-0811">Translocation</keyword>
<comment type="subunit">
    <text evidence="9">Component of the Sec protein translocase complex. Heterotrimer consisting of SecY, SecE and SecG subunits. The heterotrimers can form oligomers, although 1 heterotrimer is thought to be able to translocate proteins. Interacts with the ribosome. Interacts with SecDF, and other proteins may be involved. Interacts with SecA.</text>
</comment>
<evidence type="ECO:0000256" key="9">
    <source>
        <dbReference type="HAMAP-Rule" id="MF_00422"/>
    </source>
</evidence>
<dbReference type="GO" id="GO:0009306">
    <property type="term" value="P:protein secretion"/>
    <property type="evidence" value="ECO:0007669"/>
    <property type="project" value="UniProtKB-UniRule"/>
</dbReference>
<dbReference type="Proteomes" id="UP000231143">
    <property type="component" value="Unassembled WGS sequence"/>
</dbReference>
<dbReference type="NCBIfam" id="TIGR00964">
    <property type="entry name" value="secE_bact"/>
    <property type="match status" value="1"/>
</dbReference>
<comment type="subcellular location">
    <subcellularLocation>
        <location evidence="9">Cell membrane</location>
        <topology evidence="9">Single-pass membrane protein</topology>
    </subcellularLocation>
    <subcellularLocation>
        <location evidence="1">Membrane</location>
    </subcellularLocation>
</comment>
<proteinExistence type="inferred from homology"/>
<evidence type="ECO:0000256" key="6">
    <source>
        <dbReference type="ARBA" id="ARBA00022989"/>
    </source>
</evidence>
<keyword evidence="4 9" id="KW-0812">Transmembrane</keyword>
<evidence type="ECO:0000256" key="8">
    <source>
        <dbReference type="ARBA" id="ARBA00023136"/>
    </source>
</evidence>
<dbReference type="PANTHER" id="PTHR33910:SF1">
    <property type="entry name" value="PROTEIN TRANSLOCASE SUBUNIT SECE"/>
    <property type="match status" value="1"/>
</dbReference>
<evidence type="ECO:0000256" key="1">
    <source>
        <dbReference type="ARBA" id="ARBA00004370"/>
    </source>
</evidence>
<keyword evidence="2 9" id="KW-0813">Transport</keyword>
<dbReference type="InterPro" id="IPR001901">
    <property type="entry name" value="Translocase_SecE/Sec61-g"/>
</dbReference>
<evidence type="ECO:0000313" key="10">
    <source>
        <dbReference type="EMBL" id="PIP87481.1"/>
    </source>
</evidence>
<dbReference type="GO" id="GO:0043952">
    <property type="term" value="P:protein transport by the Sec complex"/>
    <property type="evidence" value="ECO:0007669"/>
    <property type="project" value="UniProtKB-UniRule"/>
</dbReference>
<dbReference type="InterPro" id="IPR005807">
    <property type="entry name" value="SecE_bac"/>
</dbReference>
<comment type="similarity">
    <text evidence="9">Belongs to the SecE/SEC61-gamma family.</text>
</comment>
<dbReference type="EMBL" id="PCTT01000001">
    <property type="protein sequence ID" value="PIP87481.1"/>
    <property type="molecule type" value="Genomic_DNA"/>
</dbReference>
<evidence type="ECO:0000256" key="2">
    <source>
        <dbReference type="ARBA" id="ARBA00022448"/>
    </source>
</evidence>
<protein>
    <recommendedName>
        <fullName evidence="9">Protein translocase subunit SecE</fullName>
    </recommendedName>
</protein>